<protein>
    <submittedName>
        <fullName evidence="1">Uncharacterized protein</fullName>
    </submittedName>
</protein>
<organism evidence="1">
    <name type="scientific">Siphoviridae sp. ctGyV19</name>
    <dbReference type="NCBI Taxonomy" id="2826225"/>
    <lineage>
        <taxon>Viruses</taxon>
        <taxon>Duplodnaviria</taxon>
        <taxon>Heunggongvirae</taxon>
        <taxon>Uroviricota</taxon>
        <taxon>Caudoviricetes</taxon>
    </lineage>
</organism>
<dbReference type="EMBL" id="BK014994">
    <property type="protein sequence ID" value="DAD86131.1"/>
    <property type="molecule type" value="Genomic_DNA"/>
</dbReference>
<evidence type="ECO:0000313" key="1">
    <source>
        <dbReference type="EMBL" id="DAD86131.1"/>
    </source>
</evidence>
<sequence length="55" mass="5955">MFWGSIAFRRSGTSGIGPEPRARPCPSAIDGMLHTLHRNTLCGTVLLSQTWDIAA</sequence>
<name>A0A8S5MW57_9CAUD</name>
<accession>A0A8S5MW57</accession>
<proteinExistence type="predicted"/>
<reference evidence="1" key="1">
    <citation type="journal article" date="2021" name="Proc. Natl. Acad. Sci. U.S.A.">
        <title>A Catalog of Tens of Thousands of Viruses from Human Metagenomes Reveals Hidden Associations with Chronic Diseases.</title>
        <authorList>
            <person name="Tisza M.J."/>
            <person name="Buck C.B."/>
        </authorList>
    </citation>
    <scope>NUCLEOTIDE SEQUENCE</scope>
    <source>
        <strain evidence="1">CtGyV19</strain>
    </source>
</reference>